<dbReference type="RefSeq" id="WP_354601179.1">
    <property type="nucleotide sequence ID" value="NZ_JBEWZI010000010.1"/>
</dbReference>
<sequence>MSRPIQAVLPLRPWYREPWPWLLMSLPMTAVVAGLATWALASRTDDGLVAQDYYKKGLTINRVLARQERAAQLGLGASLRQSGGHLILTLESSREIEPAAQLRLSLINPARADLDRELLLQREGAVYTGELGSVREGRWNVKLEDEGGVWQLFAETSLPLAEPVHLKP</sequence>
<name>A0ABV2TLD8_9RHOO</name>
<dbReference type="InterPro" id="IPR008620">
    <property type="entry name" value="FixH"/>
</dbReference>
<protein>
    <submittedName>
        <fullName evidence="2">FixH family protein</fullName>
    </submittedName>
</protein>
<dbReference type="Proteomes" id="UP001549691">
    <property type="component" value="Unassembled WGS sequence"/>
</dbReference>
<organism evidence="2 3">
    <name type="scientific">Uliginosibacterium flavum</name>
    <dbReference type="NCBI Taxonomy" id="1396831"/>
    <lineage>
        <taxon>Bacteria</taxon>
        <taxon>Pseudomonadati</taxon>
        <taxon>Pseudomonadota</taxon>
        <taxon>Betaproteobacteria</taxon>
        <taxon>Rhodocyclales</taxon>
        <taxon>Zoogloeaceae</taxon>
        <taxon>Uliginosibacterium</taxon>
    </lineage>
</organism>
<keyword evidence="3" id="KW-1185">Reference proteome</keyword>
<keyword evidence="1" id="KW-0472">Membrane</keyword>
<comment type="caution">
    <text evidence="2">The sequence shown here is derived from an EMBL/GenBank/DDBJ whole genome shotgun (WGS) entry which is preliminary data.</text>
</comment>
<evidence type="ECO:0000313" key="3">
    <source>
        <dbReference type="Proteomes" id="UP001549691"/>
    </source>
</evidence>
<dbReference type="EMBL" id="JBEWZI010000010">
    <property type="protein sequence ID" value="MET7014722.1"/>
    <property type="molecule type" value="Genomic_DNA"/>
</dbReference>
<keyword evidence="1" id="KW-0812">Transmembrane</keyword>
<evidence type="ECO:0000256" key="1">
    <source>
        <dbReference type="SAM" id="Phobius"/>
    </source>
</evidence>
<feature type="transmembrane region" description="Helical" evidence="1">
    <location>
        <begin position="20"/>
        <end position="41"/>
    </location>
</feature>
<keyword evidence="1" id="KW-1133">Transmembrane helix</keyword>
<gene>
    <name evidence="2" type="ORF">ABXR19_11030</name>
</gene>
<proteinExistence type="predicted"/>
<evidence type="ECO:0000313" key="2">
    <source>
        <dbReference type="EMBL" id="MET7014722.1"/>
    </source>
</evidence>
<dbReference type="Pfam" id="PF05751">
    <property type="entry name" value="FixH"/>
    <property type="match status" value="1"/>
</dbReference>
<accession>A0ABV2TLD8</accession>
<reference evidence="2 3" key="1">
    <citation type="submission" date="2024-07" db="EMBL/GenBank/DDBJ databases">
        <title>Uliginosibacterium flavum JJ3220;KACC:17644.</title>
        <authorList>
            <person name="Kim M.K."/>
        </authorList>
    </citation>
    <scope>NUCLEOTIDE SEQUENCE [LARGE SCALE GENOMIC DNA]</scope>
    <source>
        <strain evidence="2 3">KACC:17644</strain>
    </source>
</reference>